<evidence type="ECO:0000313" key="3">
    <source>
        <dbReference type="Proteomes" id="UP001162483"/>
    </source>
</evidence>
<feature type="transmembrane region" description="Helical" evidence="1">
    <location>
        <begin position="40"/>
        <end position="60"/>
    </location>
</feature>
<evidence type="ECO:0000256" key="1">
    <source>
        <dbReference type="SAM" id="Phobius"/>
    </source>
</evidence>
<keyword evidence="3" id="KW-1185">Reference proteome</keyword>
<comment type="caution">
    <text evidence="2">The sequence shown here is derived from an EMBL/GenBank/DDBJ whole genome shotgun (WGS) entry which is preliminary data.</text>
</comment>
<feature type="transmembrane region" description="Helical" evidence="1">
    <location>
        <begin position="66"/>
        <end position="87"/>
    </location>
</feature>
<gene>
    <name evidence="2" type="ORF">SPARVUS_LOCUS797739</name>
</gene>
<dbReference type="EMBL" id="CATNWA010000243">
    <property type="protein sequence ID" value="CAI9535159.1"/>
    <property type="molecule type" value="Genomic_DNA"/>
</dbReference>
<sequence>MHKEGHLPSKLETHLGSFHMGIPFFFHQISHIFQRKNESVFFIHYHVLYSAACFFFRLPVGFSLNPGQFFCQLWLQSFLVYLTLAWYQEIPNFPLLNR</sequence>
<keyword evidence="1" id="KW-1133">Transmembrane helix</keyword>
<protein>
    <submittedName>
        <fullName evidence="2">Uncharacterized protein</fullName>
    </submittedName>
</protein>
<proteinExistence type="predicted"/>
<keyword evidence="1" id="KW-0472">Membrane</keyword>
<keyword evidence="1" id="KW-0812">Transmembrane</keyword>
<dbReference type="Proteomes" id="UP001162483">
    <property type="component" value="Unassembled WGS sequence"/>
</dbReference>
<evidence type="ECO:0000313" key="2">
    <source>
        <dbReference type="EMBL" id="CAI9535159.1"/>
    </source>
</evidence>
<reference evidence="2" key="1">
    <citation type="submission" date="2023-05" db="EMBL/GenBank/DDBJ databases">
        <authorList>
            <person name="Stuckert A."/>
        </authorList>
    </citation>
    <scope>NUCLEOTIDE SEQUENCE</scope>
</reference>
<organism evidence="2 3">
    <name type="scientific">Staurois parvus</name>
    <dbReference type="NCBI Taxonomy" id="386267"/>
    <lineage>
        <taxon>Eukaryota</taxon>
        <taxon>Metazoa</taxon>
        <taxon>Chordata</taxon>
        <taxon>Craniata</taxon>
        <taxon>Vertebrata</taxon>
        <taxon>Euteleostomi</taxon>
        <taxon>Amphibia</taxon>
        <taxon>Batrachia</taxon>
        <taxon>Anura</taxon>
        <taxon>Neobatrachia</taxon>
        <taxon>Ranoidea</taxon>
        <taxon>Ranidae</taxon>
        <taxon>Staurois</taxon>
    </lineage>
</organism>
<accession>A0ABN9AGP3</accession>
<name>A0ABN9AGP3_9NEOB</name>